<dbReference type="EMBL" id="JAJNAY010000001">
    <property type="protein sequence ID" value="MCD1117465.1"/>
    <property type="molecule type" value="Genomic_DNA"/>
</dbReference>
<dbReference type="RefSeq" id="WP_230669385.1">
    <property type="nucleotide sequence ID" value="NZ_JAJNAY010000001.1"/>
</dbReference>
<protein>
    <submittedName>
        <fullName evidence="1">Uncharacterized protein</fullName>
    </submittedName>
</protein>
<evidence type="ECO:0000313" key="1">
    <source>
        <dbReference type="EMBL" id="MCD1117465.1"/>
    </source>
</evidence>
<reference evidence="1" key="1">
    <citation type="submission" date="2021-11" db="EMBL/GenBank/DDBJ databases">
        <title>Description of novel Chryseobacterium species.</title>
        <authorList>
            <person name="Saticioglu I.B."/>
            <person name="Ay H."/>
            <person name="Altun S."/>
            <person name="Duman M."/>
        </authorList>
    </citation>
    <scope>NUCLEOTIDE SEQUENCE</scope>
    <source>
        <strain evidence="1">C-17</strain>
    </source>
</reference>
<evidence type="ECO:0000313" key="2">
    <source>
        <dbReference type="Proteomes" id="UP001108025"/>
    </source>
</evidence>
<comment type="caution">
    <text evidence="1">The sequence shown here is derived from an EMBL/GenBank/DDBJ whole genome shotgun (WGS) entry which is preliminary data.</text>
</comment>
<dbReference type="AlphaFoldDB" id="A0A9Q3YZ13"/>
<proteinExistence type="predicted"/>
<accession>A0A9Q3YZ13</accession>
<organism evidence="1 2">
    <name type="scientific">Chryseobacterium turcicum</name>
    <dbReference type="NCBI Taxonomy" id="2898076"/>
    <lineage>
        <taxon>Bacteria</taxon>
        <taxon>Pseudomonadati</taxon>
        <taxon>Bacteroidota</taxon>
        <taxon>Flavobacteriia</taxon>
        <taxon>Flavobacteriales</taxon>
        <taxon>Weeksellaceae</taxon>
        <taxon>Chryseobacterium group</taxon>
        <taxon>Chryseobacterium</taxon>
    </lineage>
</organism>
<gene>
    <name evidence="1" type="ORF">LO744_11400</name>
</gene>
<name>A0A9Q3YZ13_9FLAO</name>
<sequence>MPLSHDVGISNPAAYNFIYYTGANTKDRENYFVPFSILSGKNGSSIATPKQNKGQIKLPNLIPVAQ</sequence>
<keyword evidence="2" id="KW-1185">Reference proteome</keyword>
<dbReference type="Proteomes" id="UP001108025">
    <property type="component" value="Unassembled WGS sequence"/>
</dbReference>